<dbReference type="EMBL" id="GBXM01001049">
    <property type="protein sequence ID" value="JAI07529.1"/>
    <property type="molecule type" value="Transcribed_RNA"/>
</dbReference>
<evidence type="ECO:0000313" key="1">
    <source>
        <dbReference type="EMBL" id="JAI07529.1"/>
    </source>
</evidence>
<protein>
    <submittedName>
        <fullName evidence="1">Uncharacterized protein</fullName>
    </submittedName>
</protein>
<name>A0A0E9Y0R1_ANGAN</name>
<accession>A0A0E9Y0R1</accession>
<sequence>MNICIALSIHSIYTYIGSVHYVLYSIYRKHLVHFYTLYTEIKVRSKLL</sequence>
<reference evidence="1" key="2">
    <citation type="journal article" date="2015" name="Fish Shellfish Immunol.">
        <title>Early steps in the European eel (Anguilla anguilla)-Vibrio vulnificus interaction in the gills: Role of the RtxA13 toxin.</title>
        <authorList>
            <person name="Callol A."/>
            <person name="Pajuelo D."/>
            <person name="Ebbesson L."/>
            <person name="Teles M."/>
            <person name="MacKenzie S."/>
            <person name="Amaro C."/>
        </authorList>
    </citation>
    <scope>NUCLEOTIDE SEQUENCE</scope>
</reference>
<reference evidence="1" key="1">
    <citation type="submission" date="2014-11" db="EMBL/GenBank/DDBJ databases">
        <authorList>
            <person name="Amaro Gonzalez C."/>
        </authorList>
    </citation>
    <scope>NUCLEOTIDE SEQUENCE</scope>
</reference>
<proteinExistence type="predicted"/>
<dbReference type="AlphaFoldDB" id="A0A0E9Y0R1"/>
<organism evidence="1">
    <name type="scientific">Anguilla anguilla</name>
    <name type="common">European freshwater eel</name>
    <name type="synonym">Muraena anguilla</name>
    <dbReference type="NCBI Taxonomy" id="7936"/>
    <lineage>
        <taxon>Eukaryota</taxon>
        <taxon>Metazoa</taxon>
        <taxon>Chordata</taxon>
        <taxon>Craniata</taxon>
        <taxon>Vertebrata</taxon>
        <taxon>Euteleostomi</taxon>
        <taxon>Actinopterygii</taxon>
        <taxon>Neopterygii</taxon>
        <taxon>Teleostei</taxon>
        <taxon>Anguilliformes</taxon>
        <taxon>Anguillidae</taxon>
        <taxon>Anguilla</taxon>
    </lineage>
</organism>